<accession>A0A3D9JR95</accession>
<proteinExistence type="predicted"/>
<evidence type="ECO:0000313" key="2">
    <source>
        <dbReference type="Proteomes" id="UP000256977"/>
    </source>
</evidence>
<keyword evidence="2" id="KW-1185">Reference proteome</keyword>
<name>A0A3D9JR95_9BACL</name>
<evidence type="ECO:0008006" key="3">
    <source>
        <dbReference type="Google" id="ProtNLM"/>
    </source>
</evidence>
<dbReference type="AlphaFoldDB" id="A0A3D9JR95"/>
<reference evidence="1 2" key="1">
    <citation type="submission" date="2018-07" db="EMBL/GenBank/DDBJ databases">
        <title>Genomic Encyclopedia of Type Strains, Phase III (KMG-III): the genomes of soil and plant-associated and newly described type strains.</title>
        <authorList>
            <person name="Whitman W."/>
        </authorList>
    </citation>
    <scope>NUCLEOTIDE SEQUENCE [LARGE SCALE GENOMIC DNA]</scope>
    <source>
        <strain evidence="1 2">CECT 7287</strain>
    </source>
</reference>
<organism evidence="1 2">
    <name type="scientific">Cohnella phaseoli</name>
    <dbReference type="NCBI Taxonomy" id="456490"/>
    <lineage>
        <taxon>Bacteria</taxon>
        <taxon>Bacillati</taxon>
        <taxon>Bacillota</taxon>
        <taxon>Bacilli</taxon>
        <taxon>Bacillales</taxon>
        <taxon>Paenibacillaceae</taxon>
        <taxon>Cohnella</taxon>
    </lineage>
</organism>
<sequence length="65" mass="7301">MILGVFFVVVSDLDKRFINEDSYQGQINNPLTLNLYTYVGNNPLTRWDRVGITGLKTSGTDLHLG</sequence>
<comment type="caution">
    <text evidence="1">The sequence shown here is derived from an EMBL/GenBank/DDBJ whole genome shotgun (WGS) entry which is preliminary data.</text>
</comment>
<dbReference type="Proteomes" id="UP000256977">
    <property type="component" value="Unassembled WGS sequence"/>
</dbReference>
<evidence type="ECO:0000313" key="1">
    <source>
        <dbReference type="EMBL" id="RED76621.1"/>
    </source>
</evidence>
<gene>
    <name evidence="1" type="ORF">DFP98_1115</name>
</gene>
<protein>
    <recommendedName>
        <fullName evidence="3">RHS repeat-associated protein</fullName>
    </recommendedName>
</protein>
<dbReference type="EMBL" id="QRDZ01000011">
    <property type="protein sequence ID" value="RED76621.1"/>
    <property type="molecule type" value="Genomic_DNA"/>
</dbReference>